<feature type="compositionally biased region" description="Low complexity" evidence="1">
    <location>
        <begin position="858"/>
        <end position="870"/>
    </location>
</feature>
<dbReference type="Proteomes" id="UP001259832">
    <property type="component" value="Unassembled WGS sequence"/>
</dbReference>
<dbReference type="InterPro" id="IPR028089">
    <property type="entry name" value="DUF4455"/>
</dbReference>
<feature type="region of interest" description="Disordered" evidence="1">
    <location>
        <begin position="904"/>
        <end position="937"/>
    </location>
</feature>
<feature type="compositionally biased region" description="Polar residues" evidence="1">
    <location>
        <begin position="555"/>
        <end position="597"/>
    </location>
</feature>
<protein>
    <submittedName>
        <fullName evidence="3">Coiled-coil domain-containing protein 180</fullName>
    </submittedName>
</protein>
<comment type="caution">
    <text evidence="3">The sequence shown here is derived from an EMBL/GenBank/DDBJ whole genome shotgun (WGS) entry which is preliminary data.</text>
</comment>
<name>A0AAD9GDX2_9STRA</name>
<reference evidence="3" key="1">
    <citation type="submission" date="2023-08" db="EMBL/GenBank/DDBJ databases">
        <title>Reference Genome Resource for the Citrus Pathogen Phytophthora citrophthora.</title>
        <authorList>
            <person name="Moller H."/>
            <person name="Coetzee B."/>
            <person name="Rose L.J."/>
            <person name="Van Niekerk J.M."/>
        </authorList>
    </citation>
    <scope>NUCLEOTIDE SEQUENCE</scope>
    <source>
        <strain evidence="3">STE-U-9442</strain>
    </source>
</reference>
<feature type="compositionally biased region" description="Acidic residues" evidence="1">
    <location>
        <begin position="904"/>
        <end position="915"/>
    </location>
</feature>
<evidence type="ECO:0000313" key="3">
    <source>
        <dbReference type="EMBL" id="KAK1936602.1"/>
    </source>
</evidence>
<sequence length="1312" mass="147241">MASLEASAMALKSRAEVQLVDVLNQKKVCSATLYLKEEQEKALGDDEEDPQQSFARDRIALEALPPSSEEARMISEVRQLEDDYFVVGSGDNQIQHKSASEGPSQIKLNDVRRRDRHMEAQMQYGEEVKAISEDVEVAIIRAADHVKEVLAAIDEGIRDAKVALTNSQLLLTSDNESILSMWTELEAVCQRRTDEIAHFAAGLEEIEQTRIHRIRFGLQRLTCALMETAHALPPEVERIIEAEAYEVNTVVICNRRVYADLVARMDTANIDVFLDARLSWEQGQIRWRHLRHDSAIAKFQETLNSSLFTDPEERQLALEQIRVFQEKVHREQRLDVLKQLEDAGASLTSSQAKGILEELSAAQQFEEDKNQSFFADLRKLHEAKGEAAKTLRETLRLELHGFGAMAKEGAVEEAKRTLVTLLSDDSMEDFFRTAGGLKTELDALAKQLCIADLIYGENLEPVVASVGVLLSALPLESVMEKQGKEAERKAVQSTLEKIRKASKGEIMALLPGLQTQILMLINLEEMNDSFKGELEDILAQLDAIIQDFASLQASGATSPSPLKRSGTMSPINTSAGVASEKTFSSPPSVSVTLNSPKSTRKSSAMFGGKTNEPSQSSGSLVDLVAIRKVQRRLGTLLYVSELGESWQQHLHFIADQLQLQTQANSIVDQVITRECDDLMGKRQQESLLLVEEMGKRMEQQSALLHDQVEKLAKFFLRVVMCMEESADKVQYVNLSVMDLLDTLKDNNEESLAELETKFTQSCARLRHSPTDSVLRDEFQRSLSFLMLIEDEYRAYDKRLSLAADINIVAIGKQRLLYLQRLCDLFGLRQLTRVTNDDTLNLDYFLSVQHIEKMLSLGSDTTTTEQSASESEPPPQENTFRTTSGLELAVAVSLAVLAQGILERTEDESGDQDSSEPAEASNEPTEPREGEPNQQVDGVNTMEADSDLQQQAVLEKVTTEFLVLNVPSSTVEGLLASFQEAILSKYDLDATNTCSQSEEIRDERHASSAMLLEERLRVHWPRKGRVDVQLYQPRMGELLNHQQRLERHLRGVWIKVDEQQLAFAGKMKEALEHVEHTRMTQISFQAQLPLQLSLAALQGLEVKAKKRLGVFKGEAREKVAVLRGMTESDITSLLSSCQDFVRACSSQLFPDLTSCEIISGCDYHPEEIAATKERLAAVEAQARDQISERERQILDISTKQAQVLDTWQDFKARYQVCIQSLAMKEGLGQKFGLPRRAAQERYRSEMTRCESRSAAIDELLSSLDSVVSQGNRQPDLTGYALRILMQLRAKIYHRGMYFGFLRCPSQLTEGYRV</sequence>
<feature type="region of interest" description="Disordered" evidence="1">
    <location>
        <begin position="858"/>
        <end position="879"/>
    </location>
</feature>
<feature type="region of interest" description="Disordered" evidence="1">
    <location>
        <begin position="555"/>
        <end position="614"/>
    </location>
</feature>
<evidence type="ECO:0000259" key="2">
    <source>
        <dbReference type="Pfam" id="PF14643"/>
    </source>
</evidence>
<dbReference type="EMBL" id="JASMQC010000021">
    <property type="protein sequence ID" value="KAK1936602.1"/>
    <property type="molecule type" value="Genomic_DNA"/>
</dbReference>
<keyword evidence="4" id="KW-1185">Reference proteome</keyword>
<evidence type="ECO:0000313" key="4">
    <source>
        <dbReference type="Proteomes" id="UP001259832"/>
    </source>
</evidence>
<evidence type="ECO:0000256" key="1">
    <source>
        <dbReference type="SAM" id="MobiDB-lite"/>
    </source>
</evidence>
<accession>A0AAD9GDX2</accession>
<dbReference type="Pfam" id="PF14643">
    <property type="entry name" value="DUF4455"/>
    <property type="match status" value="2"/>
</dbReference>
<proteinExistence type="predicted"/>
<feature type="domain" description="DUF4455" evidence="2">
    <location>
        <begin position="112"/>
        <end position="410"/>
    </location>
</feature>
<gene>
    <name evidence="3" type="ORF">P3T76_010037</name>
</gene>
<dbReference type="PANTHER" id="PTHR21444">
    <property type="entry name" value="COILED-COIL DOMAIN-CONTAINING PROTEIN 180"/>
    <property type="match status" value="1"/>
</dbReference>
<organism evidence="3 4">
    <name type="scientific">Phytophthora citrophthora</name>
    <dbReference type="NCBI Taxonomy" id="4793"/>
    <lineage>
        <taxon>Eukaryota</taxon>
        <taxon>Sar</taxon>
        <taxon>Stramenopiles</taxon>
        <taxon>Oomycota</taxon>
        <taxon>Peronosporomycetes</taxon>
        <taxon>Peronosporales</taxon>
        <taxon>Peronosporaceae</taxon>
        <taxon>Phytophthora</taxon>
    </lineage>
</organism>
<feature type="domain" description="DUF4455" evidence="2">
    <location>
        <begin position="664"/>
        <end position="831"/>
    </location>
</feature>
<dbReference type="PANTHER" id="PTHR21444:SF14">
    <property type="entry name" value="COILED-COIL DOMAIN-CONTAINING PROTEIN 180"/>
    <property type="match status" value="1"/>
</dbReference>